<keyword evidence="2" id="KW-1185">Reference proteome</keyword>
<sequence length="129" mass="13800">MHARAHAASAPDLALFASGWLFPRAKFLAKTAFSALSRAAKPVYGRKTGWLGLFGQRAVLSQPFAQTLSDALRKQGFHQPEVSGYHGAGVTYSAAGHHARRLPGGSAQADVRAADVRRVFTPAKSSSRR</sequence>
<organism evidence="1 2">
    <name type="scientific">Chromobacterium violaceum (strain ATCC 12472 / DSM 30191 / JCM 1249 / CCUG 213 / NBRC 12614 / NCIMB 9131 / NCTC 9757 / MK)</name>
    <dbReference type="NCBI Taxonomy" id="243365"/>
    <lineage>
        <taxon>Bacteria</taxon>
        <taxon>Pseudomonadati</taxon>
        <taxon>Pseudomonadota</taxon>
        <taxon>Betaproteobacteria</taxon>
        <taxon>Neisseriales</taxon>
        <taxon>Chromobacteriaceae</taxon>
        <taxon>Chromobacterium</taxon>
    </lineage>
</organism>
<reference evidence="1 2" key="1">
    <citation type="journal article" date="2003" name="Proc. Natl. Acad. Sci. U.S.A.">
        <title>The complete genome sequence of Chromobacterium violaceum reveals remarkable and exploitable bacterial adaptability.</title>
        <authorList>
            <person name="Vasconcelos A.T.R."/>
            <person name="de Almeida D.F."/>
            <person name="Almeida F.C."/>
            <person name="de Almeida L.G.P."/>
            <person name="de Almeida R."/>
            <person name="Goncalves J.A.A."/>
            <person name="Andrade E.M."/>
            <person name="Antonio R.V."/>
            <person name="Araripe J."/>
            <person name="de Araujo M.F.F."/>
            <person name="Filho S.A."/>
            <person name="Azevedo V."/>
            <person name="Batista A.J."/>
            <person name="Bataus L.A.M."/>
            <person name="Batista J.S."/>
            <person name="Belo A."/>
            <person name="vander Berg C."/>
            <person name="Blamey J."/>
            <person name="Bogo M."/>
            <person name="Bonato S."/>
            <person name="Bordignon J."/>
            <person name="Brito C.A."/>
            <person name="Brocchi M."/>
            <person name="Burity H.A."/>
            <person name="Camargo A.A."/>
            <person name="Cardoso D.D.P."/>
            <person name="Carneiro N.P."/>
            <person name="Carraro D.M."/>
            <person name="Carvalho C.M.B."/>
            <person name="Cascardo J.C.M."/>
            <person name="Cavada B.S."/>
            <person name="Chueire L.M.O."/>
            <person name="Pasa T.B.C."/>
            <person name="Duran N."/>
            <person name="Fagundes N."/>
            <person name="Falcao C.L."/>
            <person name="Fantinatti F."/>
            <person name="Farias I.P."/>
            <person name="Felipe M.S.S."/>
            <person name="Ferrari L.P."/>
            <person name="Ferro J.A."/>
            <person name="Ferro M.I.T."/>
            <person name="Franco G.R."/>
            <person name="Freitas N.S.A."/>
            <person name="Furlan L.R."/>
            <person name="Gazzinelli R.T."/>
            <person name="Gomes E.A."/>
            <person name="Goncalves P.R."/>
            <person name="Grangeiro T.B."/>
            <person name="Grattapaglia D."/>
            <person name="Grisard E.C."/>
            <person name="Guimaraes C.T."/>
            <person name="Hanna E.S."/>
            <person name="Hungria M."/>
            <person name="Jardim S.N."/>
            <person name="Laurino J."/>
            <person name="Leoi L.C.T."/>
            <person name="Fassarella L."/>
            <person name="Lima A."/>
            <person name="Loureiro M.F."/>
            <person name="Lyra M.C.P."/>
            <person name="Macedo M."/>
            <person name="Madeira H.M.F."/>
            <person name="Manfio G.P."/>
            <person name="Maranhao A.Q."/>
            <person name="Martins W.S."/>
            <person name="di Mauro S.M.Z."/>
            <person name="de Medeiros S.R.B."/>
            <person name="Meissner R.D.V."/>
            <person name="Menck C.F.M."/>
            <person name="Moreira M.A.M."/>
            <person name="Nascimento F.F."/>
            <person name="Nicolas M.F."/>
            <person name="Oliveira J.G."/>
            <person name="Oliveira S.C."/>
            <person name="Paixao R.F.C."/>
            <person name="Parente J.A."/>
            <person name="Pedrosa F.O."/>
            <person name="Pena S.J.D."/>
            <person name="Perreira J.O."/>
            <person name="Perreira M."/>
            <person name="Pinto L.S.R.C."/>
            <person name="Pinto L.S."/>
            <person name="Porto J.I.R."/>
            <person name="Potrich D.P."/>
            <person name="Neto C.E.R."/>
            <person name="Reis A.M.M."/>
            <person name="Rigo L.U."/>
            <person name="Rondinelli E."/>
            <person name="dos Santos E.B.P."/>
            <person name="Santos F.R."/>
            <person name="Schneider M.P.C."/>
            <person name="Seuanez H.N."/>
            <person name="Silva A.M.R."/>
            <person name="da Silva A.L.C."/>
            <person name="Silva D.W."/>
            <person name="Silva R."/>
            <person name="Simoes I.C."/>
            <person name="Simon D."/>
            <person name="Soares C.M.A."/>
            <person name="Soares R.B.A."/>
            <person name="Souza E.M."/>
            <person name="Souza K.R.L."/>
            <person name="Souza R.C."/>
            <person name="Steffens M.B.R."/>
            <person name="Steindel M."/>
            <person name="Teixeira S.R."/>
            <person name="Urmenyi T."/>
            <person name="Vettore A."/>
            <person name="Wassem R."/>
            <person name="Zaha A."/>
            <person name="Simpson A.J.G."/>
        </authorList>
    </citation>
    <scope>NUCLEOTIDE SEQUENCE [LARGE SCALE GENOMIC DNA]</scope>
    <source>
        <strain evidence="2">ATCC 12472 / DSM 30191 / JCM 1249 / NBRC 12614 / NCIMB 9131 / NCTC 9757</strain>
    </source>
</reference>
<dbReference type="RefSeq" id="WP_011134531.1">
    <property type="nucleotide sequence ID" value="NC_005085.1"/>
</dbReference>
<gene>
    <name evidence="1" type="ordered locus">CV_0976</name>
</gene>
<accession>Q7NZE6</accession>
<dbReference type="AlphaFoldDB" id="Q7NZE6"/>
<dbReference type="STRING" id="243365.CV_0976"/>
<dbReference type="EMBL" id="AE016825">
    <property type="protein sequence ID" value="AAQ58650.1"/>
    <property type="molecule type" value="Genomic_DNA"/>
</dbReference>
<dbReference type="HOGENOM" id="CLU_1944921_0_0_4"/>
<dbReference type="OrthoDB" id="8596416at2"/>
<evidence type="ECO:0000313" key="1">
    <source>
        <dbReference type="EMBL" id="AAQ58650.1"/>
    </source>
</evidence>
<evidence type="ECO:0000313" key="2">
    <source>
        <dbReference type="Proteomes" id="UP000001424"/>
    </source>
</evidence>
<dbReference type="Proteomes" id="UP000001424">
    <property type="component" value="Chromosome"/>
</dbReference>
<protein>
    <submittedName>
        <fullName evidence="1">Uncharacterized protein</fullName>
    </submittedName>
</protein>
<dbReference type="KEGG" id="cvi:CV_0976"/>
<name>Q7NZE6_CHRVO</name>
<proteinExistence type="predicted"/>